<feature type="compositionally biased region" description="Basic and acidic residues" evidence="1">
    <location>
        <begin position="116"/>
        <end position="136"/>
    </location>
</feature>
<name>A0A2Z7AR80_9LAMI</name>
<proteinExistence type="predicted"/>
<dbReference type="Proteomes" id="UP000250235">
    <property type="component" value="Unassembled WGS sequence"/>
</dbReference>
<evidence type="ECO:0000313" key="2">
    <source>
        <dbReference type="EMBL" id="KZV24404.1"/>
    </source>
</evidence>
<evidence type="ECO:0000256" key="1">
    <source>
        <dbReference type="SAM" id="MobiDB-lite"/>
    </source>
</evidence>
<accession>A0A2Z7AR80</accession>
<reference evidence="2 3" key="1">
    <citation type="journal article" date="2015" name="Proc. Natl. Acad. Sci. U.S.A.">
        <title>The resurrection genome of Boea hygrometrica: A blueprint for survival of dehydration.</title>
        <authorList>
            <person name="Xiao L."/>
            <person name="Yang G."/>
            <person name="Zhang L."/>
            <person name="Yang X."/>
            <person name="Zhao S."/>
            <person name="Ji Z."/>
            <person name="Zhou Q."/>
            <person name="Hu M."/>
            <person name="Wang Y."/>
            <person name="Chen M."/>
            <person name="Xu Y."/>
            <person name="Jin H."/>
            <person name="Xiao X."/>
            <person name="Hu G."/>
            <person name="Bao F."/>
            <person name="Hu Y."/>
            <person name="Wan P."/>
            <person name="Li L."/>
            <person name="Deng X."/>
            <person name="Kuang T."/>
            <person name="Xiang C."/>
            <person name="Zhu J.K."/>
            <person name="Oliver M.J."/>
            <person name="He Y."/>
        </authorList>
    </citation>
    <scope>NUCLEOTIDE SEQUENCE [LARGE SCALE GENOMIC DNA]</scope>
    <source>
        <strain evidence="3">cv. XS01</strain>
    </source>
</reference>
<keyword evidence="3" id="KW-1185">Reference proteome</keyword>
<dbReference type="AlphaFoldDB" id="A0A2Z7AR80"/>
<gene>
    <name evidence="2" type="ORF">F511_21921</name>
</gene>
<dbReference type="EMBL" id="KV012819">
    <property type="protein sequence ID" value="KZV24404.1"/>
    <property type="molecule type" value="Genomic_DNA"/>
</dbReference>
<feature type="region of interest" description="Disordered" evidence="1">
    <location>
        <begin position="109"/>
        <end position="171"/>
    </location>
</feature>
<organism evidence="2 3">
    <name type="scientific">Dorcoceras hygrometricum</name>
    <dbReference type="NCBI Taxonomy" id="472368"/>
    <lineage>
        <taxon>Eukaryota</taxon>
        <taxon>Viridiplantae</taxon>
        <taxon>Streptophyta</taxon>
        <taxon>Embryophyta</taxon>
        <taxon>Tracheophyta</taxon>
        <taxon>Spermatophyta</taxon>
        <taxon>Magnoliopsida</taxon>
        <taxon>eudicotyledons</taxon>
        <taxon>Gunneridae</taxon>
        <taxon>Pentapetalae</taxon>
        <taxon>asterids</taxon>
        <taxon>lamiids</taxon>
        <taxon>Lamiales</taxon>
        <taxon>Gesneriaceae</taxon>
        <taxon>Didymocarpoideae</taxon>
        <taxon>Trichosporeae</taxon>
        <taxon>Loxocarpinae</taxon>
        <taxon>Dorcoceras</taxon>
    </lineage>
</organism>
<evidence type="ECO:0000313" key="3">
    <source>
        <dbReference type="Proteomes" id="UP000250235"/>
    </source>
</evidence>
<sequence length="268" mass="30372">MTFTKRRRTRVQFNSNLMFAKLCRISSTQPTPNLIYYNDPVLLKLNLRYPVLTRLLEAELAQTRKSINLFQARSGLPVTYNEQSSDLVAFSDITPCLTWEMFKAQIAKLTNPPPDRQTDQDKEHQDTESCEGKQVDEIGTNDTSLSLSPSFNLGPNPDSKGNHTDHQGPSTSNLQMVVYTTNNEVNNRPTDEHREVLPNLVERFRDDAGFKRHSTVQLRKQLKNAVDGLGIKIYPTTSCDEVTMLKSQVAEVVECLKELRDAKKGEGK</sequence>
<protein>
    <submittedName>
        <fullName evidence="2">Uncharacterized protein</fullName>
    </submittedName>
</protein>
<feature type="compositionally biased region" description="Polar residues" evidence="1">
    <location>
        <begin position="140"/>
        <end position="153"/>
    </location>
</feature>